<protein>
    <submittedName>
        <fullName evidence="4">Transcriptional regulator, CdaR family</fullName>
    </submittedName>
</protein>
<dbReference type="Gene3D" id="3.30.450.40">
    <property type="match status" value="1"/>
</dbReference>
<sequence>MGVPGPDEVVARLLRLLAAEAPAEAFDQLADLVEARLPGEARDDVLAAIGRARRVRELLARRKQREKEAHALIETARDLASLRDVDSVLDAIVHRARQLLGTDATFLALRDPVVGDVYMRITLGTVSQAIESVRQPVGSGVGGRIIATGEPFATPDYLNDPRIQRNPAVTDAVVEDGLVSIAGVPLRHVRDGVIGALFVANRYERTFDQAEIDLLASLADHAAIVIENARLFAEAEAAAERLREANAELARQGSALERAGAVHELLMPLALRQADVGELVERVAEMLGGALAAVAADGAVLAATGDTALLPDALPAASDELAAHEVPGSPGTWTVPIRAGEEHFGHLVLAVPGPLPDHDVRVLERAAQTAALLLLMERQIAQAEQRVRGELLDELLAEREPDWAAFERRARRSGALVFRRPFTVAVLSASGVTRRQLARAAADHATQHGGLAAEHTQHVVVLLPDVDPTEAARRLPAELGRVTGGVVTAGVAGPATSAEEVRARHREAARCLQLLLALDRTGEGASRTELGVLGLVLDGTSPARVRALLAQNVGPLERYDTEHNALLIETLEGYFAAGQNPRAAATALRVHPNTVYQRLDRVDRVLGHRRWRSPDGALAMQLALQLRRVLARIPAEELFASPGSCPPLSATA</sequence>
<dbReference type="AlphaFoldDB" id="A0A1M6RLE6"/>
<keyword evidence="2" id="KW-0175">Coiled coil</keyword>
<organism evidence="4 5">
    <name type="scientific">Pseudonocardia thermophila</name>
    <dbReference type="NCBI Taxonomy" id="1848"/>
    <lineage>
        <taxon>Bacteria</taxon>
        <taxon>Bacillati</taxon>
        <taxon>Actinomycetota</taxon>
        <taxon>Actinomycetes</taxon>
        <taxon>Pseudonocardiales</taxon>
        <taxon>Pseudonocardiaceae</taxon>
        <taxon>Pseudonocardia</taxon>
    </lineage>
</organism>
<dbReference type="InterPro" id="IPR003018">
    <property type="entry name" value="GAF"/>
</dbReference>
<dbReference type="InterPro" id="IPR025736">
    <property type="entry name" value="PucR_C-HTH_dom"/>
</dbReference>
<evidence type="ECO:0000256" key="1">
    <source>
        <dbReference type="ARBA" id="ARBA00006754"/>
    </source>
</evidence>
<comment type="similarity">
    <text evidence="1">Belongs to the CdaR family.</text>
</comment>
<evidence type="ECO:0000313" key="5">
    <source>
        <dbReference type="Proteomes" id="UP000184363"/>
    </source>
</evidence>
<dbReference type="InterPro" id="IPR041522">
    <property type="entry name" value="CdaR_GGDEF"/>
</dbReference>
<evidence type="ECO:0000259" key="3">
    <source>
        <dbReference type="SMART" id="SM00065"/>
    </source>
</evidence>
<dbReference type="SUPFAM" id="SSF55781">
    <property type="entry name" value="GAF domain-like"/>
    <property type="match status" value="1"/>
</dbReference>
<name>A0A1M6RLE6_PSETH</name>
<feature type="domain" description="GAF" evidence="3">
    <location>
        <begin position="84"/>
        <end position="236"/>
    </location>
</feature>
<evidence type="ECO:0000256" key="2">
    <source>
        <dbReference type="SAM" id="Coils"/>
    </source>
</evidence>
<dbReference type="Proteomes" id="UP000184363">
    <property type="component" value="Unassembled WGS sequence"/>
</dbReference>
<reference evidence="4 5" key="1">
    <citation type="submission" date="2016-11" db="EMBL/GenBank/DDBJ databases">
        <authorList>
            <person name="Jaros S."/>
            <person name="Januszkiewicz K."/>
            <person name="Wedrychowicz H."/>
        </authorList>
    </citation>
    <scope>NUCLEOTIDE SEQUENCE [LARGE SCALE GENOMIC DNA]</scope>
    <source>
        <strain evidence="4 5">DSM 43832</strain>
    </source>
</reference>
<dbReference type="PANTHER" id="PTHR33744:SF1">
    <property type="entry name" value="DNA-BINDING TRANSCRIPTIONAL ACTIVATOR ADER"/>
    <property type="match status" value="1"/>
</dbReference>
<proteinExistence type="inferred from homology"/>
<dbReference type="SMART" id="SM00065">
    <property type="entry name" value="GAF"/>
    <property type="match status" value="1"/>
</dbReference>
<evidence type="ECO:0000313" key="4">
    <source>
        <dbReference type="EMBL" id="SHK33240.1"/>
    </source>
</evidence>
<dbReference type="InterPro" id="IPR042070">
    <property type="entry name" value="PucR_C-HTH_sf"/>
</dbReference>
<accession>A0A1M6RLE6</accession>
<dbReference type="STRING" id="1848.SAMN05443637_10553"/>
<feature type="coiled-coil region" evidence="2">
    <location>
        <begin position="228"/>
        <end position="259"/>
    </location>
</feature>
<dbReference type="EMBL" id="FRAP01000005">
    <property type="protein sequence ID" value="SHK33240.1"/>
    <property type="molecule type" value="Genomic_DNA"/>
</dbReference>
<dbReference type="Pfam" id="PF17853">
    <property type="entry name" value="GGDEF_2"/>
    <property type="match status" value="1"/>
</dbReference>
<dbReference type="Pfam" id="PF13556">
    <property type="entry name" value="HTH_30"/>
    <property type="match status" value="1"/>
</dbReference>
<dbReference type="PANTHER" id="PTHR33744">
    <property type="entry name" value="CARBOHYDRATE DIACID REGULATOR"/>
    <property type="match status" value="1"/>
</dbReference>
<gene>
    <name evidence="4" type="ORF">SAMN05443637_10553</name>
</gene>
<dbReference type="Gene3D" id="1.10.10.2840">
    <property type="entry name" value="PucR C-terminal helix-turn-helix domain"/>
    <property type="match status" value="1"/>
</dbReference>
<keyword evidence="5" id="KW-1185">Reference proteome</keyword>
<dbReference type="Pfam" id="PF01590">
    <property type="entry name" value="GAF"/>
    <property type="match status" value="1"/>
</dbReference>
<dbReference type="InterPro" id="IPR051448">
    <property type="entry name" value="CdaR-like_regulators"/>
</dbReference>
<dbReference type="InterPro" id="IPR029016">
    <property type="entry name" value="GAF-like_dom_sf"/>
</dbReference>